<organism evidence="1 2">
    <name type="scientific">Nonlabens ulvanivorans</name>
    <name type="common">Persicivirga ulvanivorans</name>
    <dbReference type="NCBI Taxonomy" id="906888"/>
    <lineage>
        <taxon>Bacteria</taxon>
        <taxon>Pseudomonadati</taxon>
        <taxon>Bacteroidota</taxon>
        <taxon>Flavobacteriia</taxon>
        <taxon>Flavobacteriales</taxon>
        <taxon>Flavobacteriaceae</taxon>
        <taxon>Nonlabens</taxon>
    </lineage>
</organism>
<dbReference type="EMBL" id="BBNT01000003">
    <property type="protein sequence ID" value="GAL74973.1"/>
    <property type="molecule type" value="Genomic_DNA"/>
</dbReference>
<dbReference type="SUPFAM" id="SSF53756">
    <property type="entry name" value="UDP-Glycosyltransferase/glycogen phosphorylase"/>
    <property type="match status" value="1"/>
</dbReference>
<proteinExistence type="predicted"/>
<evidence type="ECO:0000313" key="2">
    <source>
        <dbReference type="Proteomes" id="UP000029647"/>
    </source>
</evidence>
<dbReference type="Gene3D" id="3.40.50.2000">
    <property type="entry name" value="Glycogen Phosphorylase B"/>
    <property type="match status" value="1"/>
</dbReference>
<comment type="caution">
    <text evidence="1">The sequence shown here is derived from an EMBL/GenBank/DDBJ whole genome shotgun (WGS) entry which is preliminary data.</text>
</comment>
<dbReference type="Proteomes" id="UP000029647">
    <property type="component" value="Unassembled WGS sequence"/>
</dbReference>
<name>A0A090WFM1_NONUL</name>
<dbReference type="RefSeq" id="WP_042295834.1">
    <property type="nucleotide sequence ID" value="NZ_JBDUVS010000012.1"/>
</dbReference>
<dbReference type="AlphaFoldDB" id="A0A090WFM1"/>
<reference evidence="1 2" key="1">
    <citation type="journal article" date="2014" name="Genome Announc.">
        <title>Draft Genome Sequences of Marine Flavobacterium Nonlabens Strains NR17, NR24, NR27, NR32, NR33, and Ara13.</title>
        <authorList>
            <person name="Nakanishi M."/>
            <person name="Meirelles P."/>
            <person name="Suzuki R."/>
            <person name="Takatani N."/>
            <person name="Mino S."/>
            <person name="Suda W."/>
            <person name="Oshima K."/>
            <person name="Hattori M."/>
            <person name="Ohkuma M."/>
            <person name="Hosokawa M."/>
            <person name="Miyashita K."/>
            <person name="Thompson F.L."/>
            <person name="Niwa A."/>
            <person name="Sawabe T."/>
            <person name="Sawabe T."/>
        </authorList>
    </citation>
    <scope>NUCLEOTIDE SEQUENCE [LARGE SCALE GENOMIC DNA]</scope>
    <source>
        <strain evidence="2">JCM19275</strain>
    </source>
</reference>
<accession>A0A090WFM1</accession>
<sequence length="346" mass="40195">MKILITGTASANGYLEEVLNYSKMDYTYGELGDVNEQIQVILFQWPEELVRWSYPSSTILDELEQQILTLKKRCKLVGIIHNLKPHVYKGINHDRLFNLVNDNLDDFVHFGNFSKSYFETLYPNANHVYLNHSLYRNTLPKFKMDEARKELKVKEDKKIIIVPGKVRTKKEQALIFKAARILKSKGVHLVVLRMKKELISDNFKGYYMLKKIFNFSKMNKVWFNYKTRDLNTTFFSERLSNRSLALWLSASNAVWIARDNILNSGVFYLSLTYGKPILGPNSGNINEHLVNVNGVVFNSTESEHLKGSFDDLISVMNNWKAKNLEQYEPENIAIQFDQLLIDSCQT</sequence>
<evidence type="ECO:0008006" key="3">
    <source>
        <dbReference type="Google" id="ProtNLM"/>
    </source>
</evidence>
<gene>
    <name evidence="1" type="ORF">JCM19275_1012</name>
</gene>
<evidence type="ECO:0000313" key="1">
    <source>
        <dbReference type="EMBL" id="GAL74973.1"/>
    </source>
</evidence>
<protein>
    <recommendedName>
        <fullName evidence="3">Glycosyl transferase family 1 domain-containing protein</fullName>
    </recommendedName>
</protein>